<organism evidence="1">
    <name type="scientific">groundwater metagenome</name>
    <dbReference type="NCBI Taxonomy" id="717931"/>
    <lineage>
        <taxon>unclassified sequences</taxon>
        <taxon>metagenomes</taxon>
        <taxon>ecological metagenomes</taxon>
    </lineage>
</organism>
<evidence type="ECO:0008006" key="2">
    <source>
        <dbReference type="Google" id="ProtNLM"/>
    </source>
</evidence>
<evidence type="ECO:0000313" key="1">
    <source>
        <dbReference type="EMBL" id="CEG13822.1"/>
    </source>
</evidence>
<dbReference type="AlphaFoldDB" id="A0A098ECW3"/>
<accession>A0A098ECW3</accession>
<reference evidence="1" key="1">
    <citation type="submission" date="2014-09" db="EMBL/GenBank/DDBJ databases">
        <authorList>
            <person name="Probst J Alexander"/>
        </authorList>
    </citation>
    <scope>NUCLEOTIDE SEQUENCE</scope>
</reference>
<sequence>MLQAMEFQKPVVVPNIGLIGKRVFENHLGLTYKHKKYDEFKKVVYKMQNEYYNFIPYTITFYKSFSKEDIFKRLDLMQEINKYK</sequence>
<gene>
    <name evidence="1" type="ORF">MSIBF_A540007</name>
</gene>
<protein>
    <recommendedName>
        <fullName evidence="2">Glycosyl transferase family 1 domain-containing protein</fullName>
    </recommendedName>
</protein>
<dbReference type="EMBL" id="CCXY01000418">
    <property type="protein sequence ID" value="CEG13822.1"/>
    <property type="molecule type" value="Genomic_DNA"/>
</dbReference>
<proteinExistence type="predicted"/>
<name>A0A098ECW3_9ZZZZ</name>